<evidence type="ECO:0000256" key="1">
    <source>
        <dbReference type="ARBA" id="ARBA00004123"/>
    </source>
</evidence>
<gene>
    <name evidence="4" type="primary">X975_07738</name>
    <name evidence="4" type="ORF">TNCV_1629521</name>
</gene>
<protein>
    <submittedName>
        <fullName evidence="4">Transposable element Tcb2 transposase</fullName>
    </submittedName>
</protein>
<evidence type="ECO:0000259" key="3">
    <source>
        <dbReference type="Pfam" id="PF01498"/>
    </source>
</evidence>
<keyword evidence="5" id="KW-1185">Reference proteome</keyword>
<dbReference type="Proteomes" id="UP000887159">
    <property type="component" value="Unassembled WGS sequence"/>
</dbReference>
<dbReference type="GO" id="GO:0005634">
    <property type="term" value="C:nucleus"/>
    <property type="evidence" value="ECO:0007669"/>
    <property type="project" value="UniProtKB-SubCell"/>
</dbReference>
<evidence type="ECO:0000313" key="5">
    <source>
        <dbReference type="Proteomes" id="UP000887159"/>
    </source>
</evidence>
<dbReference type="Pfam" id="PF01498">
    <property type="entry name" value="HTH_Tnp_Tc3_2"/>
    <property type="match status" value="1"/>
</dbReference>
<dbReference type="InterPro" id="IPR036397">
    <property type="entry name" value="RNaseH_sf"/>
</dbReference>
<dbReference type="InterPro" id="IPR009057">
    <property type="entry name" value="Homeodomain-like_sf"/>
</dbReference>
<dbReference type="GO" id="GO:0015074">
    <property type="term" value="P:DNA integration"/>
    <property type="evidence" value="ECO:0007669"/>
    <property type="project" value="InterPro"/>
</dbReference>
<dbReference type="SUPFAM" id="SSF46689">
    <property type="entry name" value="Homeodomain-like"/>
    <property type="match status" value="1"/>
</dbReference>
<evidence type="ECO:0000256" key="2">
    <source>
        <dbReference type="SAM" id="MobiDB-lite"/>
    </source>
</evidence>
<dbReference type="Gene3D" id="3.30.420.10">
    <property type="entry name" value="Ribonuclease H-like superfamily/Ribonuclease H"/>
    <property type="match status" value="1"/>
</dbReference>
<dbReference type="AlphaFoldDB" id="A0A8X7BHU0"/>
<sequence length="222" mass="25822">MPLRRFRRQYEQLSQFERERIIGMMEAGWLARRVARQLGHSDCVVKRCWDQWIQEMLFTRRPGSGRPRQTDQSSRRPPHRKKCTRTTVSSVVIQVQVAPSLGASVSSRTIRRCLAKVHWGSWRPLRVLSLTPTHRPLHLEWCHARGNWTAAEWSQVVFRDEPRFNLSSDDNRVRVSRPRGERLNPAFALQRHTTSTAAVMVWGTIPYKTRSPLVLICGTMTA</sequence>
<name>A0A8X7BHU0_TRICX</name>
<feature type="domain" description="Transposase Tc1-like" evidence="3">
    <location>
        <begin position="88"/>
        <end position="144"/>
    </location>
</feature>
<dbReference type="InterPro" id="IPR002492">
    <property type="entry name" value="Transposase_Tc1-like"/>
</dbReference>
<proteinExistence type="predicted"/>
<feature type="region of interest" description="Disordered" evidence="2">
    <location>
        <begin position="61"/>
        <end position="85"/>
    </location>
</feature>
<organism evidence="4 5">
    <name type="scientific">Trichonephila clavipes</name>
    <name type="common">Golden silk orbweaver</name>
    <name type="synonym">Nephila clavipes</name>
    <dbReference type="NCBI Taxonomy" id="2585209"/>
    <lineage>
        <taxon>Eukaryota</taxon>
        <taxon>Metazoa</taxon>
        <taxon>Ecdysozoa</taxon>
        <taxon>Arthropoda</taxon>
        <taxon>Chelicerata</taxon>
        <taxon>Arachnida</taxon>
        <taxon>Araneae</taxon>
        <taxon>Araneomorphae</taxon>
        <taxon>Entelegynae</taxon>
        <taxon>Araneoidea</taxon>
        <taxon>Nephilidae</taxon>
        <taxon>Trichonephila</taxon>
    </lineage>
</organism>
<accession>A0A8X7BHU0</accession>
<evidence type="ECO:0000313" key="4">
    <source>
        <dbReference type="EMBL" id="GFY30979.1"/>
    </source>
</evidence>
<dbReference type="GO" id="GO:0003677">
    <property type="term" value="F:DNA binding"/>
    <property type="evidence" value="ECO:0007669"/>
    <property type="project" value="InterPro"/>
</dbReference>
<dbReference type="EMBL" id="BMAU01021395">
    <property type="protein sequence ID" value="GFY30979.1"/>
    <property type="molecule type" value="Genomic_DNA"/>
</dbReference>
<dbReference type="GO" id="GO:0006313">
    <property type="term" value="P:DNA transposition"/>
    <property type="evidence" value="ECO:0007669"/>
    <property type="project" value="InterPro"/>
</dbReference>
<comment type="subcellular location">
    <subcellularLocation>
        <location evidence="1">Nucleus</location>
    </subcellularLocation>
</comment>
<comment type="caution">
    <text evidence="4">The sequence shown here is derived from an EMBL/GenBank/DDBJ whole genome shotgun (WGS) entry which is preliminary data.</text>
</comment>
<reference evidence="4" key="1">
    <citation type="submission" date="2020-08" db="EMBL/GenBank/DDBJ databases">
        <title>Multicomponent nature underlies the extraordinary mechanical properties of spider dragline silk.</title>
        <authorList>
            <person name="Kono N."/>
            <person name="Nakamura H."/>
            <person name="Mori M."/>
            <person name="Yoshida Y."/>
            <person name="Ohtoshi R."/>
            <person name="Malay A.D."/>
            <person name="Moran D.A.P."/>
            <person name="Tomita M."/>
            <person name="Numata K."/>
            <person name="Arakawa K."/>
        </authorList>
    </citation>
    <scope>NUCLEOTIDE SEQUENCE</scope>
</reference>